<protein>
    <submittedName>
        <fullName evidence="5">Mucoidy inhibitor MuiA family protein</fullName>
    </submittedName>
</protein>
<keyword evidence="6" id="KW-1185">Reference proteome</keyword>
<dbReference type="PANTHER" id="PTHR31005:SF8">
    <property type="entry name" value="DUF4139 DOMAIN-CONTAINING PROTEIN"/>
    <property type="match status" value="1"/>
</dbReference>
<evidence type="ECO:0000313" key="6">
    <source>
        <dbReference type="Proteomes" id="UP000278351"/>
    </source>
</evidence>
<feature type="coiled-coil region" evidence="1">
    <location>
        <begin position="99"/>
        <end position="126"/>
    </location>
</feature>
<dbReference type="InterPro" id="IPR025554">
    <property type="entry name" value="DUF4140"/>
</dbReference>
<dbReference type="InterPro" id="IPR011935">
    <property type="entry name" value="CHP02231"/>
</dbReference>
<dbReference type="Gene3D" id="2.60.40.1120">
    <property type="entry name" value="Carboxypeptidase-like, regulatory domain"/>
    <property type="match status" value="1"/>
</dbReference>
<dbReference type="Proteomes" id="UP000278351">
    <property type="component" value="Unassembled WGS sequence"/>
</dbReference>
<comment type="caution">
    <text evidence="5">The sequence shown here is derived from an EMBL/GenBank/DDBJ whole genome shotgun (WGS) entry which is preliminary data.</text>
</comment>
<reference evidence="5 6" key="1">
    <citation type="submission" date="2018-11" db="EMBL/GenBank/DDBJ databases">
        <title>Chitinophaga lutea sp.nov., isolate from arsenic contaminated soil.</title>
        <authorList>
            <person name="Zong Y."/>
        </authorList>
    </citation>
    <scope>NUCLEOTIDE SEQUENCE [LARGE SCALE GENOMIC DNA]</scope>
    <source>
        <strain evidence="5 6">ZY74</strain>
    </source>
</reference>
<dbReference type="Pfam" id="PF13600">
    <property type="entry name" value="DUF4140"/>
    <property type="match status" value="1"/>
</dbReference>
<sequence>MKKLYALLTIVVAANVQAQTKKVTVHSTIDHVTVYTQGAQVQRSATTSIPAGTTTLVFPQISPELEEKSIQVQGRGAFTILSVARDRNYLRNQAPNADIRQLQQQQDALEEKLTRENNRLKVYTQEENMLTKNQEIRGANTGLKTQDLREAMDFQRNRLTEILDLQMAIRRNIRDITDQIDRLEAQQSALMAGSDSSTSDLLITVSAKEAISGGFSLSYLVKNAGWYPNYALRVESISRPLAMEYKANVYQQCGEDWKNVKLRLSSGNPSESGQRAELQPWQMRTFNSRADMLNARSLLSRTGNSEARGVVTDGSGQPLPGASIFVPERSIGTTTNENGAFSLQLPPNVRSLNVAYIGFANQTVNVTGSPLRITMVESKRTLDEVVVVGYSSQRKVSASLAGAIKGINIKGKNQTTPPPTIPLDVTTTYKPTTVSFEIINPYTIPSDGKAYTVTIRDMEIPAIYEYHTAPKTDLSAYLLAGITGWEELNLMEGEASIYYEGAYLGKTLLNLQEASDTLFVSLGKDKNIVINRKLQKDYARHQFLSGAQTITHNWEISVKNNKREPVRILVEDQLPISTQKEIEISKTAYPGARLDETTQQVTWDLQVASREEKKMQLQYAVKFPKDKVVNFD</sequence>
<dbReference type="Pfam" id="PF13715">
    <property type="entry name" value="CarbopepD_reg_2"/>
    <property type="match status" value="1"/>
</dbReference>
<evidence type="ECO:0000259" key="3">
    <source>
        <dbReference type="Pfam" id="PF13598"/>
    </source>
</evidence>
<keyword evidence="2" id="KW-0732">Signal</keyword>
<dbReference type="SUPFAM" id="SSF49464">
    <property type="entry name" value="Carboxypeptidase regulatory domain-like"/>
    <property type="match status" value="1"/>
</dbReference>
<dbReference type="OrthoDB" id="634585at2"/>
<evidence type="ECO:0000259" key="4">
    <source>
        <dbReference type="Pfam" id="PF13600"/>
    </source>
</evidence>
<feature type="domain" description="DUF4140" evidence="4">
    <location>
        <begin position="32"/>
        <end position="130"/>
    </location>
</feature>
<dbReference type="Pfam" id="PF13598">
    <property type="entry name" value="DUF4139"/>
    <property type="match status" value="1"/>
</dbReference>
<accession>A0A3N4PV03</accession>
<organism evidence="5 6">
    <name type="scientific">Chitinophaga lutea</name>
    <dbReference type="NCBI Taxonomy" id="2488634"/>
    <lineage>
        <taxon>Bacteria</taxon>
        <taxon>Pseudomonadati</taxon>
        <taxon>Bacteroidota</taxon>
        <taxon>Chitinophagia</taxon>
        <taxon>Chitinophagales</taxon>
        <taxon>Chitinophagaceae</taxon>
        <taxon>Chitinophaga</taxon>
    </lineage>
</organism>
<dbReference type="NCBIfam" id="TIGR02231">
    <property type="entry name" value="mucoidy inhibitor MuiA family protein"/>
    <property type="match status" value="2"/>
</dbReference>
<name>A0A3N4PV03_9BACT</name>
<gene>
    <name evidence="5" type="ORF">EGT74_02505</name>
</gene>
<proteinExistence type="predicted"/>
<feature type="domain" description="DUF4139" evidence="3">
    <location>
        <begin position="216"/>
        <end position="625"/>
    </location>
</feature>
<dbReference type="InterPro" id="IPR008969">
    <property type="entry name" value="CarboxyPept-like_regulatory"/>
</dbReference>
<feature type="chain" id="PRO_5018217463" evidence="2">
    <location>
        <begin position="19"/>
        <end position="632"/>
    </location>
</feature>
<dbReference type="RefSeq" id="WP_123844952.1">
    <property type="nucleotide sequence ID" value="NZ_RPDH01000001.1"/>
</dbReference>
<evidence type="ECO:0000256" key="2">
    <source>
        <dbReference type="SAM" id="SignalP"/>
    </source>
</evidence>
<keyword evidence="1" id="KW-0175">Coiled coil</keyword>
<dbReference type="InterPro" id="IPR037291">
    <property type="entry name" value="DUF4139"/>
</dbReference>
<dbReference type="AlphaFoldDB" id="A0A3N4PV03"/>
<evidence type="ECO:0000313" key="5">
    <source>
        <dbReference type="EMBL" id="RPE12442.1"/>
    </source>
</evidence>
<dbReference type="EMBL" id="RPDH01000001">
    <property type="protein sequence ID" value="RPE12442.1"/>
    <property type="molecule type" value="Genomic_DNA"/>
</dbReference>
<evidence type="ECO:0000256" key="1">
    <source>
        <dbReference type="SAM" id="Coils"/>
    </source>
</evidence>
<dbReference type="PANTHER" id="PTHR31005">
    <property type="entry name" value="DUF4139 DOMAIN-CONTAINING PROTEIN"/>
    <property type="match status" value="1"/>
</dbReference>
<feature type="signal peptide" evidence="2">
    <location>
        <begin position="1"/>
        <end position="18"/>
    </location>
</feature>